<reference evidence="2" key="1">
    <citation type="submission" date="2014-09" db="EMBL/GenBank/DDBJ databases">
        <authorList>
            <person name="Magalhaes I.L.F."/>
            <person name="Oliveira U."/>
            <person name="Santos F.R."/>
            <person name="Vidigal T.H.D.A."/>
            <person name="Brescovit A.D."/>
            <person name="Santos A.J."/>
        </authorList>
    </citation>
    <scope>NUCLEOTIDE SEQUENCE</scope>
    <source>
        <tissue evidence="2">Shoot tissue taken approximately 20 cm above the soil surface</tissue>
    </source>
</reference>
<organism evidence="2">
    <name type="scientific">Arundo donax</name>
    <name type="common">Giant reed</name>
    <name type="synonym">Donax arundinaceus</name>
    <dbReference type="NCBI Taxonomy" id="35708"/>
    <lineage>
        <taxon>Eukaryota</taxon>
        <taxon>Viridiplantae</taxon>
        <taxon>Streptophyta</taxon>
        <taxon>Embryophyta</taxon>
        <taxon>Tracheophyta</taxon>
        <taxon>Spermatophyta</taxon>
        <taxon>Magnoliopsida</taxon>
        <taxon>Liliopsida</taxon>
        <taxon>Poales</taxon>
        <taxon>Poaceae</taxon>
        <taxon>PACMAD clade</taxon>
        <taxon>Arundinoideae</taxon>
        <taxon>Arundineae</taxon>
        <taxon>Arundo</taxon>
    </lineage>
</organism>
<reference evidence="2" key="2">
    <citation type="journal article" date="2015" name="Data Brief">
        <title>Shoot transcriptome of the giant reed, Arundo donax.</title>
        <authorList>
            <person name="Barrero R.A."/>
            <person name="Guerrero F.D."/>
            <person name="Moolhuijzen P."/>
            <person name="Goolsby J.A."/>
            <person name="Tidwell J."/>
            <person name="Bellgard S.E."/>
            <person name="Bellgard M.I."/>
        </authorList>
    </citation>
    <scope>NUCLEOTIDE SEQUENCE</scope>
    <source>
        <tissue evidence="2">Shoot tissue taken approximately 20 cm above the soil surface</tissue>
    </source>
</reference>
<name>A0A0A9AF94_ARUDO</name>
<evidence type="ECO:0000313" key="2">
    <source>
        <dbReference type="EMBL" id="JAD48568.1"/>
    </source>
</evidence>
<evidence type="ECO:0000256" key="1">
    <source>
        <dbReference type="SAM" id="MobiDB-lite"/>
    </source>
</evidence>
<dbReference type="AlphaFoldDB" id="A0A0A9AF94"/>
<feature type="region of interest" description="Disordered" evidence="1">
    <location>
        <begin position="1"/>
        <end position="47"/>
    </location>
</feature>
<protein>
    <submittedName>
        <fullName evidence="2">Uncharacterized protein</fullName>
    </submittedName>
</protein>
<dbReference type="EMBL" id="GBRH01249327">
    <property type="protein sequence ID" value="JAD48568.1"/>
    <property type="molecule type" value="Transcribed_RNA"/>
</dbReference>
<accession>A0A0A9AF94</accession>
<sequence>MVQAHLRRAVSSGASTTRWSSKRRAAPLETRPTAASWQRRPGGRERS</sequence>
<proteinExistence type="predicted"/>